<evidence type="ECO:0000313" key="2">
    <source>
        <dbReference type="EMBL" id="BAO00975.1"/>
    </source>
</evidence>
<accession>U3U7E3</accession>
<protein>
    <submittedName>
        <fullName evidence="2">RYamide peptide</fullName>
    </submittedName>
</protein>
<gene>
    <name evidence="2" type="primary">RYamide</name>
</gene>
<keyword evidence="1" id="KW-1133">Transmembrane helix</keyword>
<proteinExistence type="evidence at transcript level"/>
<sequence length="101" mass="11465">MRQQCVYWFGLAILLAIIYISSAQNFYSSGGRYGKRTLESPTLQDTKLNRRSSRVWGRGSGEIQQIAPRAQFFLGSRYGKRTISDTDSGEKTVDQLTCQFT</sequence>
<feature type="transmembrane region" description="Helical" evidence="1">
    <location>
        <begin position="6"/>
        <end position="27"/>
    </location>
</feature>
<reference evidence="2" key="1">
    <citation type="journal article" date="2014" name="Peptides">
        <title>Transcriptome analysis of neuropeptides and G-protein coupled receptors (GPCRs) for neuropeptides in the brown planthopper Nilaparvata lugens.</title>
        <authorList>
            <person name="Tanaka Y."/>
            <person name="Suetsugu Y."/>
            <person name="Yamamoto K."/>
            <person name="Noda H."/>
            <person name="Shinoda T."/>
        </authorList>
    </citation>
    <scope>NUCLEOTIDE SEQUENCE</scope>
</reference>
<dbReference type="AlphaFoldDB" id="U3U7E3"/>
<keyword evidence="1" id="KW-0472">Membrane</keyword>
<evidence type="ECO:0000256" key="1">
    <source>
        <dbReference type="SAM" id="Phobius"/>
    </source>
</evidence>
<organism evidence="2">
    <name type="scientific">Nilaparvata lugens</name>
    <name type="common">Brown planthopper</name>
    <dbReference type="NCBI Taxonomy" id="108931"/>
    <lineage>
        <taxon>Eukaryota</taxon>
        <taxon>Metazoa</taxon>
        <taxon>Ecdysozoa</taxon>
        <taxon>Arthropoda</taxon>
        <taxon>Hexapoda</taxon>
        <taxon>Insecta</taxon>
        <taxon>Pterygota</taxon>
        <taxon>Neoptera</taxon>
        <taxon>Paraneoptera</taxon>
        <taxon>Hemiptera</taxon>
        <taxon>Auchenorrhyncha</taxon>
        <taxon>Fulgoroidea</taxon>
        <taxon>Delphacidae</taxon>
        <taxon>Delphacinae</taxon>
        <taxon>Nilaparvata</taxon>
    </lineage>
</organism>
<dbReference type="EMBL" id="AB817278">
    <property type="protein sequence ID" value="BAO00975.1"/>
    <property type="molecule type" value="mRNA"/>
</dbReference>
<keyword evidence="1" id="KW-0812">Transmembrane</keyword>
<name>U3U7E3_NILLU</name>